<evidence type="ECO:0000259" key="1">
    <source>
        <dbReference type="Pfam" id="PF01398"/>
    </source>
</evidence>
<reference evidence="2 3" key="1">
    <citation type="submission" date="2018-03" db="EMBL/GenBank/DDBJ databases">
        <title>Candida pseudohaemulonii genome assembly and annotation.</title>
        <authorList>
            <person name="Munoz J.F."/>
            <person name="Gade L.G."/>
            <person name="Chow N.A."/>
            <person name="Litvintseva A.P."/>
            <person name="Loparev V.N."/>
            <person name="Cuomo C.A."/>
        </authorList>
    </citation>
    <scope>NUCLEOTIDE SEQUENCE [LARGE SCALE GENOMIC DNA]</scope>
    <source>
        <strain evidence="2 3">B12108</strain>
    </source>
</reference>
<dbReference type="GO" id="GO:0003743">
    <property type="term" value="F:translation initiation factor activity"/>
    <property type="evidence" value="ECO:0007669"/>
    <property type="project" value="TreeGrafter"/>
</dbReference>
<name>A0A2P7YMG2_9ASCO</name>
<dbReference type="PANTHER" id="PTHR10540:SF6">
    <property type="entry name" value="EUKARYOTIC TRANSLATION INITIATION FACTOR 3 SUBUNIT F"/>
    <property type="match status" value="1"/>
</dbReference>
<dbReference type="Gene3D" id="3.40.140.10">
    <property type="entry name" value="Cytidine Deaminase, domain 2"/>
    <property type="match status" value="1"/>
</dbReference>
<dbReference type="VEuPathDB" id="FungiDB:C7M61_003594"/>
<dbReference type="Proteomes" id="UP000241107">
    <property type="component" value="Unassembled WGS sequence"/>
</dbReference>
<proteinExistence type="predicted"/>
<dbReference type="InterPro" id="IPR000555">
    <property type="entry name" value="JAMM/MPN+_dom"/>
</dbReference>
<evidence type="ECO:0000313" key="3">
    <source>
        <dbReference type="Proteomes" id="UP000241107"/>
    </source>
</evidence>
<evidence type="ECO:0000313" key="2">
    <source>
        <dbReference type="EMBL" id="PSK37167.1"/>
    </source>
</evidence>
<dbReference type="EMBL" id="PYFQ01000009">
    <property type="protein sequence ID" value="PSK37167.1"/>
    <property type="molecule type" value="Genomic_DNA"/>
</dbReference>
<comment type="caution">
    <text evidence="2">The sequence shown here is derived from an EMBL/GenBank/DDBJ whole genome shotgun (WGS) entry which is preliminary data.</text>
</comment>
<dbReference type="GO" id="GO:0008237">
    <property type="term" value="F:metallopeptidase activity"/>
    <property type="evidence" value="ECO:0007669"/>
    <property type="project" value="InterPro"/>
</dbReference>
<dbReference type="PANTHER" id="PTHR10540">
    <property type="entry name" value="EUKARYOTIC TRANSLATION INITIATION FACTOR 3 SUBUNIT F-RELATED"/>
    <property type="match status" value="1"/>
</dbReference>
<feature type="domain" description="JAB1/MPN/MOV34 metalloenzyme" evidence="1">
    <location>
        <begin position="24"/>
        <end position="131"/>
    </location>
</feature>
<protein>
    <recommendedName>
        <fullName evidence="1">JAB1/MPN/MOV34 metalloenzyme domain-containing protein</fullName>
    </recommendedName>
</protein>
<accession>A0A2P7YMG2</accession>
<dbReference type="GO" id="GO:0071541">
    <property type="term" value="C:eukaryotic translation initiation factor 3 complex, eIF3m"/>
    <property type="evidence" value="ECO:0007669"/>
    <property type="project" value="TreeGrafter"/>
</dbReference>
<keyword evidence="3" id="KW-1185">Reference proteome</keyword>
<dbReference type="GeneID" id="36566982"/>
<dbReference type="STRING" id="418784.A0A2P7YMG2"/>
<dbReference type="OrthoDB" id="25498at2759"/>
<gene>
    <name evidence="2" type="ORF">C7M61_003594</name>
</gene>
<dbReference type="RefSeq" id="XP_024713018.1">
    <property type="nucleotide sequence ID" value="XM_024858931.1"/>
</dbReference>
<sequence length="320" mass="35415">MSDSYMHLFRPTVAAPAAPSGPSTVAVKIHNPALFKILEIVSKQVLQENKNKRIIGTLLGVRSDDGSTVEVRDAFMVPCQETGDSISIEEHTHKTLYQLYKKAHPKEFVLGWFDLASTIDGSTGLIHDFYSKGADRAYPFAAVYLNVSYLKEEQIQMPQLTTYIGAAIGKPVQKIGWKTTATTNSYIFSPVPHKVVAHTVSEKLALNMLHRSKDNSVTLQGHEQGLDTLQAEIGAVTHDVDQLLQYLDNMSGSDEDVDLLRTLSNTLVNKPTSLSDLTLLKEHFQAHNQDIVMIEFLTRAVKEQIELIARASSEAEKAIA</sequence>
<dbReference type="GO" id="GO:0031369">
    <property type="term" value="F:translation initiation factor binding"/>
    <property type="evidence" value="ECO:0007669"/>
    <property type="project" value="TreeGrafter"/>
</dbReference>
<dbReference type="Pfam" id="PF01398">
    <property type="entry name" value="JAB"/>
    <property type="match status" value="1"/>
</dbReference>
<dbReference type="AlphaFoldDB" id="A0A2P7YMG2"/>
<organism evidence="2 3">
    <name type="scientific">Candidozyma pseudohaemuli</name>
    <dbReference type="NCBI Taxonomy" id="418784"/>
    <lineage>
        <taxon>Eukaryota</taxon>
        <taxon>Fungi</taxon>
        <taxon>Dikarya</taxon>
        <taxon>Ascomycota</taxon>
        <taxon>Saccharomycotina</taxon>
        <taxon>Pichiomycetes</taxon>
        <taxon>Metschnikowiaceae</taxon>
        <taxon>Candidozyma</taxon>
    </lineage>
</organism>